<feature type="domain" description="THIF-type NAD/FAD binding fold" evidence="1">
    <location>
        <begin position="14"/>
        <end position="103"/>
    </location>
</feature>
<evidence type="ECO:0000313" key="3">
    <source>
        <dbReference type="Proteomes" id="UP001237642"/>
    </source>
</evidence>
<dbReference type="AlphaFoldDB" id="A0AAD8MZ23"/>
<dbReference type="SUPFAM" id="SSF69572">
    <property type="entry name" value="Activating enzymes of the ubiquitin-like proteins"/>
    <property type="match status" value="1"/>
</dbReference>
<dbReference type="Proteomes" id="UP001237642">
    <property type="component" value="Unassembled WGS sequence"/>
</dbReference>
<evidence type="ECO:0000259" key="1">
    <source>
        <dbReference type="Pfam" id="PF00899"/>
    </source>
</evidence>
<dbReference type="InterPro" id="IPR035985">
    <property type="entry name" value="Ubiquitin-activating_enz"/>
</dbReference>
<gene>
    <name evidence="2" type="ORF">POM88_017086</name>
</gene>
<organism evidence="2 3">
    <name type="scientific">Heracleum sosnowskyi</name>
    <dbReference type="NCBI Taxonomy" id="360622"/>
    <lineage>
        <taxon>Eukaryota</taxon>
        <taxon>Viridiplantae</taxon>
        <taxon>Streptophyta</taxon>
        <taxon>Embryophyta</taxon>
        <taxon>Tracheophyta</taxon>
        <taxon>Spermatophyta</taxon>
        <taxon>Magnoliopsida</taxon>
        <taxon>eudicotyledons</taxon>
        <taxon>Gunneridae</taxon>
        <taxon>Pentapetalae</taxon>
        <taxon>asterids</taxon>
        <taxon>campanulids</taxon>
        <taxon>Apiales</taxon>
        <taxon>Apiaceae</taxon>
        <taxon>Apioideae</taxon>
        <taxon>apioid superclade</taxon>
        <taxon>Tordylieae</taxon>
        <taxon>Tordyliinae</taxon>
        <taxon>Heracleum</taxon>
    </lineage>
</organism>
<dbReference type="Gene3D" id="3.40.50.720">
    <property type="entry name" value="NAD(P)-binding Rossmann-like Domain"/>
    <property type="match status" value="1"/>
</dbReference>
<sequence length="125" mass="13993">MKLQELRAPGKPNEVKSTVIATGATLINSALHIEALQNRLKLRMLLITPTGRIEHSSECLYSVNTRMCVDQRCLYSKNPLLESGTPGTKGNTNMIVPHSTKIWYINRSTRETGTHVYCALIFAQH</sequence>
<evidence type="ECO:0000313" key="2">
    <source>
        <dbReference type="EMBL" id="KAK1388908.1"/>
    </source>
</evidence>
<comment type="caution">
    <text evidence="2">The sequence shown here is derived from an EMBL/GenBank/DDBJ whole genome shotgun (WGS) entry which is preliminary data.</text>
</comment>
<dbReference type="Pfam" id="PF00899">
    <property type="entry name" value="ThiF"/>
    <property type="match status" value="1"/>
</dbReference>
<dbReference type="InterPro" id="IPR000594">
    <property type="entry name" value="ThiF_NAD_FAD-bd"/>
</dbReference>
<dbReference type="EMBL" id="JAUIZM010000004">
    <property type="protein sequence ID" value="KAK1388908.1"/>
    <property type="molecule type" value="Genomic_DNA"/>
</dbReference>
<accession>A0AAD8MZ23</accession>
<reference evidence="2" key="1">
    <citation type="submission" date="2023-02" db="EMBL/GenBank/DDBJ databases">
        <title>Genome of toxic invasive species Heracleum sosnowskyi carries increased number of genes despite the absence of recent whole-genome duplications.</title>
        <authorList>
            <person name="Schelkunov M."/>
            <person name="Shtratnikova V."/>
            <person name="Makarenko M."/>
            <person name="Klepikova A."/>
            <person name="Omelchenko D."/>
            <person name="Novikova G."/>
            <person name="Obukhova E."/>
            <person name="Bogdanov V."/>
            <person name="Penin A."/>
            <person name="Logacheva M."/>
        </authorList>
    </citation>
    <scope>NUCLEOTIDE SEQUENCE</scope>
    <source>
        <strain evidence="2">Hsosn_3</strain>
        <tissue evidence="2">Leaf</tissue>
    </source>
</reference>
<keyword evidence="3" id="KW-1185">Reference proteome</keyword>
<protein>
    <recommendedName>
        <fullName evidence="1">THIF-type NAD/FAD binding fold domain-containing protein</fullName>
    </recommendedName>
</protein>
<name>A0AAD8MZ23_9APIA</name>
<proteinExistence type="predicted"/>
<reference evidence="2" key="2">
    <citation type="submission" date="2023-05" db="EMBL/GenBank/DDBJ databases">
        <authorList>
            <person name="Schelkunov M.I."/>
        </authorList>
    </citation>
    <scope>NUCLEOTIDE SEQUENCE</scope>
    <source>
        <strain evidence="2">Hsosn_3</strain>
        <tissue evidence="2">Leaf</tissue>
    </source>
</reference>
<dbReference type="GO" id="GO:0008641">
    <property type="term" value="F:ubiquitin-like modifier activating enzyme activity"/>
    <property type="evidence" value="ECO:0007669"/>
    <property type="project" value="InterPro"/>
</dbReference>